<accession>A0AAV1B4J8</accession>
<protein>
    <submittedName>
        <fullName evidence="1">Uncharacterized protein</fullName>
    </submittedName>
</protein>
<organism evidence="1 2">
    <name type="scientific">Vicia faba</name>
    <name type="common">Broad bean</name>
    <name type="synonym">Faba vulgaris</name>
    <dbReference type="NCBI Taxonomy" id="3906"/>
    <lineage>
        <taxon>Eukaryota</taxon>
        <taxon>Viridiplantae</taxon>
        <taxon>Streptophyta</taxon>
        <taxon>Embryophyta</taxon>
        <taxon>Tracheophyta</taxon>
        <taxon>Spermatophyta</taxon>
        <taxon>Magnoliopsida</taxon>
        <taxon>eudicotyledons</taxon>
        <taxon>Gunneridae</taxon>
        <taxon>Pentapetalae</taxon>
        <taxon>rosids</taxon>
        <taxon>fabids</taxon>
        <taxon>Fabales</taxon>
        <taxon>Fabaceae</taxon>
        <taxon>Papilionoideae</taxon>
        <taxon>50 kb inversion clade</taxon>
        <taxon>NPAAA clade</taxon>
        <taxon>Hologalegina</taxon>
        <taxon>IRL clade</taxon>
        <taxon>Fabeae</taxon>
        <taxon>Vicia</taxon>
    </lineage>
</organism>
<name>A0AAV1B4J8_VICFA</name>
<dbReference type="EMBL" id="OX451741">
    <property type="protein sequence ID" value="CAI8617256.1"/>
    <property type="molecule type" value="Genomic_DNA"/>
</dbReference>
<proteinExistence type="predicted"/>
<sequence length="125" mass="14212">MRKGHQLTMEQRSNLIVPVTKLEIENDLKGIGDLKFLGIDGYGAKFLKASWDTIKHDVIAAVKELFDKGALYRAFNETVVTLIPKHSATKTIKEYKPIVGYITFYKIIYKILTARLRRVLGSTIN</sequence>
<gene>
    <name evidence="1" type="ORF">VFH_VI066960</name>
</gene>
<dbReference type="AlphaFoldDB" id="A0AAV1B4J8"/>
<evidence type="ECO:0000313" key="2">
    <source>
        <dbReference type="Proteomes" id="UP001157006"/>
    </source>
</evidence>
<reference evidence="1 2" key="1">
    <citation type="submission" date="2023-01" db="EMBL/GenBank/DDBJ databases">
        <authorList>
            <person name="Kreplak J."/>
        </authorList>
    </citation>
    <scope>NUCLEOTIDE SEQUENCE [LARGE SCALE GENOMIC DNA]</scope>
</reference>
<dbReference type="Proteomes" id="UP001157006">
    <property type="component" value="Chromosome 6"/>
</dbReference>
<evidence type="ECO:0000313" key="1">
    <source>
        <dbReference type="EMBL" id="CAI8617256.1"/>
    </source>
</evidence>
<keyword evidence="2" id="KW-1185">Reference proteome</keyword>